<accession>A0A8J7WN47</accession>
<comment type="similarity">
    <text evidence="1">Belongs to the cycloisomerase 2 family.</text>
</comment>
<dbReference type="PANTHER" id="PTHR30344">
    <property type="entry name" value="6-PHOSPHOGLUCONOLACTONASE-RELATED"/>
    <property type="match status" value="1"/>
</dbReference>
<feature type="region of interest" description="Disordered" evidence="2">
    <location>
        <begin position="126"/>
        <end position="156"/>
    </location>
</feature>
<dbReference type="InterPro" id="IPR011048">
    <property type="entry name" value="Haem_d1_sf"/>
</dbReference>
<evidence type="ECO:0000256" key="2">
    <source>
        <dbReference type="SAM" id="MobiDB-lite"/>
    </source>
</evidence>
<proteinExistence type="inferred from homology"/>
<dbReference type="AlphaFoldDB" id="A0A8J7WN47"/>
<dbReference type="PANTHER" id="PTHR30344:SF1">
    <property type="entry name" value="6-PHOSPHOGLUCONOLACTONASE"/>
    <property type="match status" value="1"/>
</dbReference>
<dbReference type="EMBL" id="JAGSXH010000034">
    <property type="protein sequence ID" value="MBS2963785.1"/>
    <property type="molecule type" value="Genomic_DNA"/>
</dbReference>
<reference evidence="3" key="1">
    <citation type="submission" date="2021-04" db="EMBL/GenBank/DDBJ databases">
        <title>Genome based classification of Actinospica acidithermotolerans sp. nov., an actinobacterium isolated from an Indonesian hot spring.</title>
        <authorList>
            <person name="Kusuma A.B."/>
            <person name="Putra K.E."/>
            <person name="Nafisah S."/>
            <person name="Loh J."/>
            <person name="Nouioui I."/>
            <person name="Goodfellow M."/>
        </authorList>
    </citation>
    <scope>NUCLEOTIDE SEQUENCE</scope>
    <source>
        <strain evidence="3">DSM 45618</strain>
    </source>
</reference>
<protein>
    <submittedName>
        <fullName evidence="3">Lactonase family protein</fullName>
    </submittedName>
</protein>
<dbReference type="InterPro" id="IPR019405">
    <property type="entry name" value="Lactonase_7-beta_prop"/>
</dbReference>
<dbReference type="InterPro" id="IPR050282">
    <property type="entry name" value="Cycloisomerase_2"/>
</dbReference>
<evidence type="ECO:0000313" key="4">
    <source>
        <dbReference type="Proteomes" id="UP000677913"/>
    </source>
</evidence>
<dbReference type="InterPro" id="IPR015943">
    <property type="entry name" value="WD40/YVTN_repeat-like_dom_sf"/>
</dbReference>
<name>A0A8J7WN47_9ACTN</name>
<evidence type="ECO:0000313" key="3">
    <source>
        <dbReference type="EMBL" id="MBS2963785.1"/>
    </source>
</evidence>
<gene>
    <name evidence="3" type="ORF">KGA66_12050</name>
</gene>
<dbReference type="Gene3D" id="2.130.10.10">
    <property type="entry name" value="YVTN repeat-like/Quinoprotein amine dehydrogenase"/>
    <property type="match status" value="1"/>
</dbReference>
<evidence type="ECO:0000256" key="1">
    <source>
        <dbReference type="ARBA" id="ARBA00005564"/>
    </source>
</evidence>
<sequence>MSDRVRLFIGRYTEGDTSPQPAPGITVAEFDPERLTIEPLGGAQLPEASFLALNPSGGVLYAVQEDETDGRAAAFSIDAGTSALTFLGKQPTHGGLPCHLLVEPGGSHLLTANYAAGSVAVHPIRPDGALGPSSDVSQHVGSGPRRDRQAGPHAHMTAAAPGGEVLLAVDLGTDSIYAYTLDGLSGRLTLITQNRLRPGSGPRHLVFHPSGEYFYLANELGNSVSVCAYDPGTAAVKELAELPAVGEGGAGQNAPAGIVLSADARFAYLSNRGDDSITVFEVCDGGARLRPVGRHPCGGSRPRHIVFSPDGRFLFVANQQSNDIAVLRLDPESGALSPTGLSYPVKQVAHVIFG</sequence>
<dbReference type="RefSeq" id="WP_211467796.1">
    <property type="nucleotide sequence ID" value="NZ_JAGSXH010000034.1"/>
</dbReference>
<dbReference type="GO" id="GO:0005829">
    <property type="term" value="C:cytosol"/>
    <property type="evidence" value="ECO:0007669"/>
    <property type="project" value="TreeGrafter"/>
</dbReference>
<dbReference type="Pfam" id="PF10282">
    <property type="entry name" value="Lactonase"/>
    <property type="match status" value="1"/>
</dbReference>
<dbReference type="Proteomes" id="UP000677913">
    <property type="component" value="Unassembled WGS sequence"/>
</dbReference>
<dbReference type="GO" id="GO:0017057">
    <property type="term" value="F:6-phosphogluconolactonase activity"/>
    <property type="evidence" value="ECO:0007669"/>
    <property type="project" value="TreeGrafter"/>
</dbReference>
<keyword evidence="4" id="KW-1185">Reference proteome</keyword>
<comment type="caution">
    <text evidence="3">The sequence shown here is derived from an EMBL/GenBank/DDBJ whole genome shotgun (WGS) entry which is preliminary data.</text>
</comment>
<organism evidence="3 4">
    <name type="scientific">Actinocrinis puniceicyclus</name>
    <dbReference type="NCBI Taxonomy" id="977794"/>
    <lineage>
        <taxon>Bacteria</taxon>
        <taxon>Bacillati</taxon>
        <taxon>Actinomycetota</taxon>
        <taxon>Actinomycetes</taxon>
        <taxon>Catenulisporales</taxon>
        <taxon>Actinospicaceae</taxon>
        <taxon>Actinocrinis</taxon>
    </lineage>
</organism>
<dbReference type="SUPFAM" id="SSF51004">
    <property type="entry name" value="C-terminal (heme d1) domain of cytochrome cd1-nitrite reductase"/>
    <property type="match status" value="1"/>
</dbReference>